<evidence type="ECO:0000313" key="1">
    <source>
        <dbReference type="EMBL" id="GAI10129.1"/>
    </source>
</evidence>
<dbReference type="EMBL" id="BARV01008935">
    <property type="protein sequence ID" value="GAI10129.1"/>
    <property type="molecule type" value="Genomic_DNA"/>
</dbReference>
<protein>
    <submittedName>
        <fullName evidence="1">Uncharacterized protein</fullName>
    </submittedName>
</protein>
<comment type="caution">
    <text evidence="1">The sequence shown here is derived from an EMBL/GenBank/DDBJ whole genome shotgun (WGS) entry which is preliminary data.</text>
</comment>
<accession>X1MUS8</accession>
<sequence length="97" mass="11382">MESEVISPRLIKMVNHKYTRKLLAKKIDDYIYKTIVKDNTEDLEKVGLRRYEFFSAMLYCVIRSVDKGYVSKEVIRKMANGRRIAKAGRRALSRDGH</sequence>
<gene>
    <name evidence="1" type="ORF">S06H3_17804</name>
</gene>
<proteinExistence type="predicted"/>
<organism evidence="1">
    <name type="scientific">marine sediment metagenome</name>
    <dbReference type="NCBI Taxonomy" id="412755"/>
    <lineage>
        <taxon>unclassified sequences</taxon>
        <taxon>metagenomes</taxon>
        <taxon>ecological metagenomes</taxon>
    </lineage>
</organism>
<reference evidence="1" key="1">
    <citation type="journal article" date="2014" name="Front. Microbiol.">
        <title>High frequency of phylogenetically diverse reductive dehalogenase-homologous genes in deep subseafloor sedimentary metagenomes.</title>
        <authorList>
            <person name="Kawai M."/>
            <person name="Futagami T."/>
            <person name="Toyoda A."/>
            <person name="Takaki Y."/>
            <person name="Nishi S."/>
            <person name="Hori S."/>
            <person name="Arai W."/>
            <person name="Tsubouchi T."/>
            <person name="Morono Y."/>
            <person name="Uchiyama I."/>
            <person name="Ito T."/>
            <person name="Fujiyama A."/>
            <person name="Inagaki F."/>
            <person name="Takami H."/>
        </authorList>
    </citation>
    <scope>NUCLEOTIDE SEQUENCE</scope>
    <source>
        <strain evidence="1">Expedition CK06-06</strain>
    </source>
</reference>
<name>X1MUS8_9ZZZZ</name>
<dbReference type="AlphaFoldDB" id="X1MUS8"/>